<dbReference type="InterPro" id="IPR016566">
    <property type="entry name" value="UCP010219"/>
</dbReference>
<proteinExistence type="predicted"/>
<feature type="transmembrane region" description="Helical" evidence="1">
    <location>
        <begin position="20"/>
        <end position="43"/>
    </location>
</feature>
<dbReference type="Pfam" id="PF11361">
    <property type="entry name" value="DUF3159"/>
    <property type="match status" value="1"/>
</dbReference>
<keyword evidence="1" id="KW-1133">Transmembrane helix</keyword>
<evidence type="ECO:0000313" key="3">
    <source>
        <dbReference type="Proteomes" id="UP000316181"/>
    </source>
</evidence>
<dbReference type="AlphaFoldDB" id="A0A542SLR2"/>
<protein>
    <submittedName>
        <fullName evidence="2">Uncharacterized protein DUF3159</fullName>
    </submittedName>
</protein>
<keyword evidence="3" id="KW-1185">Reference proteome</keyword>
<organism evidence="2 3">
    <name type="scientific">Rarobacter incanus</name>
    <dbReference type="NCBI Taxonomy" id="153494"/>
    <lineage>
        <taxon>Bacteria</taxon>
        <taxon>Bacillati</taxon>
        <taxon>Actinomycetota</taxon>
        <taxon>Actinomycetes</taxon>
        <taxon>Micrococcales</taxon>
        <taxon>Rarobacteraceae</taxon>
        <taxon>Rarobacter</taxon>
    </lineage>
</organism>
<accession>A0A542SLR2</accession>
<evidence type="ECO:0000313" key="2">
    <source>
        <dbReference type="EMBL" id="TQK75569.1"/>
    </source>
</evidence>
<feature type="transmembrane region" description="Helical" evidence="1">
    <location>
        <begin position="73"/>
        <end position="91"/>
    </location>
</feature>
<gene>
    <name evidence="2" type="ORF">FB389_0199</name>
</gene>
<reference evidence="2 3" key="1">
    <citation type="submission" date="2019-06" db="EMBL/GenBank/DDBJ databases">
        <title>Sequencing the genomes of 1000 actinobacteria strains.</title>
        <authorList>
            <person name="Klenk H.-P."/>
        </authorList>
    </citation>
    <scope>NUCLEOTIDE SEQUENCE [LARGE SCALE GENOMIC DNA]</scope>
    <source>
        <strain evidence="2 3">DSM 10596</strain>
    </source>
</reference>
<sequence>MANESGIKSLTADEFDPLAAVGGIRGLIESMLPGTLFVIVFVLTNELRPPIIAAGAAALLAVVVRLAQRSSLTQALSGVAGIAIGVIWAWRSGKAENYYLWGLLTNAGYLAVILISIMARWPAVGVVVELFKAGFHDAKRIESGQTKGWSKWRGDPLALKEYNLASWLWVALFGARLVVQLPLYLTEQVGWLGTARLVMGLPLWAATLWLTWIVINGRAKDRPVPTQEPA</sequence>
<dbReference type="RefSeq" id="WP_246043456.1">
    <property type="nucleotide sequence ID" value="NZ_BAAATB010000001.1"/>
</dbReference>
<dbReference type="PIRSF" id="PIRSF010219">
    <property type="entry name" value="UCP010219"/>
    <property type="match status" value="1"/>
</dbReference>
<feature type="transmembrane region" description="Helical" evidence="1">
    <location>
        <begin position="197"/>
        <end position="215"/>
    </location>
</feature>
<comment type="caution">
    <text evidence="2">The sequence shown here is derived from an EMBL/GenBank/DDBJ whole genome shotgun (WGS) entry which is preliminary data.</text>
</comment>
<keyword evidence="1" id="KW-0472">Membrane</keyword>
<feature type="transmembrane region" description="Helical" evidence="1">
    <location>
        <begin position="164"/>
        <end position="185"/>
    </location>
</feature>
<dbReference type="Proteomes" id="UP000316181">
    <property type="component" value="Unassembled WGS sequence"/>
</dbReference>
<evidence type="ECO:0000256" key="1">
    <source>
        <dbReference type="SAM" id="Phobius"/>
    </source>
</evidence>
<name>A0A542SLR2_9MICO</name>
<feature type="transmembrane region" description="Helical" evidence="1">
    <location>
        <begin position="50"/>
        <end position="67"/>
    </location>
</feature>
<feature type="transmembrane region" description="Helical" evidence="1">
    <location>
        <begin position="98"/>
        <end position="121"/>
    </location>
</feature>
<dbReference type="EMBL" id="VFNV01000001">
    <property type="protein sequence ID" value="TQK75569.1"/>
    <property type="molecule type" value="Genomic_DNA"/>
</dbReference>
<keyword evidence="1" id="KW-0812">Transmembrane</keyword>